<gene>
    <name evidence="1" type="ORF">MW7_015390</name>
</gene>
<dbReference type="EMBL" id="AKCV02000026">
    <property type="protein sequence ID" value="TMS56474.1"/>
    <property type="molecule type" value="Genomic_DNA"/>
</dbReference>
<organism evidence="1 2">
    <name type="scientific">Imbroritus primus</name>
    <dbReference type="NCBI Taxonomy" id="3058603"/>
    <lineage>
        <taxon>Bacteria</taxon>
        <taxon>Pseudomonadati</taxon>
        <taxon>Pseudomonadota</taxon>
        <taxon>Betaproteobacteria</taxon>
        <taxon>Burkholderiales</taxon>
        <taxon>Burkholderiaceae</taxon>
        <taxon>Imbroritus</taxon>
    </lineage>
</organism>
<reference evidence="1" key="1">
    <citation type="submission" date="2019-05" db="EMBL/GenBank/DDBJ databases">
        <title>Revised genome assembly of Burkholderiaceae (previously Ralstonia) sp. PBA.</title>
        <authorList>
            <person name="Gan H.M."/>
        </authorList>
    </citation>
    <scope>NUCLEOTIDE SEQUENCE</scope>
    <source>
        <strain evidence="1">PBA</strain>
    </source>
</reference>
<evidence type="ECO:0000313" key="2">
    <source>
        <dbReference type="Proteomes" id="UP000004277"/>
    </source>
</evidence>
<protein>
    <submittedName>
        <fullName evidence="1">AzlD domain-containing protein</fullName>
    </submittedName>
</protein>
<name>A0ACD3SJX4_9BURK</name>
<comment type="caution">
    <text evidence="1">The sequence shown here is derived from an EMBL/GenBank/DDBJ whole genome shotgun (WGS) entry which is preliminary data.</text>
</comment>
<sequence>MSMSDTLTLLGVFAMAGAATSLTRLSFIALEGKLRLPAWFRHALQFVPAAILTALITPDLLLRNGALALGFDNHRLLAAIVAVVVAAWSRSVGLTIAIGMGVLILLEML</sequence>
<proteinExistence type="predicted"/>
<dbReference type="Proteomes" id="UP000004277">
    <property type="component" value="Unassembled WGS sequence"/>
</dbReference>
<accession>A0ACD3SJX4</accession>
<keyword evidence="2" id="KW-1185">Reference proteome</keyword>
<evidence type="ECO:0000313" key="1">
    <source>
        <dbReference type="EMBL" id="TMS56474.1"/>
    </source>
</evidence>